<accession>A0A8T9CFX2</accession>
<dbReference type="Proteomes" id="UP000469558">
    <property type="component" value="Unassembled WGS sequence"/>
</dbReference>
<evidence type="ECO:0000313" key="2">
    <source>
        <dbReference type="EMBL" id="TVY82890.1"/>
    </source>
</evidence>
<dbReference type="AlphaFoldDB" id="A0A8T9CFX2"/>
<dbReference type="OrthoDB" id="3595619at2759"/>
<feature type="compositionally biased region" description="Acidic residues" evidence="1">
    <location>
        <begin position="452"/>
        <end position="463"/>
    </location>
</feature>
<gene>
    <name evidence="2" type="ORF">LSUE1_G005149</name>
</gene>
<reference evidence="2 3" key="1">
    <citation type="submission" date="2018-05" db="EMBL/GenBank/DDBJ databases">
        <title>Genome sequencing and assembly of the regulated plant pathogen Lachnellula willkommii and related sister species for the development of diagnostic species identification markers.</title>
        <authorList>
            <person name="Giroux E."/>
            <person name="Bilodeau G."/>
        </authorList>
    </citation>
    <scope>NUCLEOTIDE SEQUENCE [LARGE SCALE GENOMIC DNA]</scope>
    <source>
        <strain evidence="2 3">CBS 268.59</strain>
    </source>
</reference>
<evidence type="ECO:0000313" key="3">
    <source>
        <dbReference type="Proteomes" id="UP000469558"/>
    </source>
</evidence>
<feature type="compositionally biased region" description="Low complexity" evidence="1">
    <location>
        <begin position="331"/>
        <end position="350"/>
    </location>
</feature>
<proteinExistence type="predicted"/>
<name>A0A8T9CFX2_9HELO</name>
<feature type="region of interest" description="Disordered" evidence="1">
    <location>
        <begin position="45"/>
        <end position="83"/>
    </location>
</feature>
<keyword evidence="3" id="KW-1185">Reference proteome</keyword>
<feature type="region of interest" description="Disordered" evidence="1">
    <location>
        <begin position="214"/>
        <end position="236"/>
    </location>
</feature>
<feature type="region of interest" description="Disordered" evidence="1">
    <location>
        <begin position="438"/>
        <end position="516"/>
    </location>
</feature>
<dbReference type="EMBL" id="QGMK01000261">
    <property type="protein sequence ID" value="TVY82890.1"/>
    <property type="molecule type" value="Genomic_DNA"/>
</dbReference>
<sequence length="537" mass="60763">MNTLSGYLDEAYMSWLRSSVSCCAPLQKQAPGSRGEFERPMRIEHHQPRLIPPPIPEPQERPSTRGSEWVSRSKSFASRASSRGSFSVRRKLNAYNGPRRPRIGAPSDFRHLENAMPRRNMGFRPLELSIYEPQNQLSPILPHFRPDDLAFPSDMKDLPRPPTAMTSSRSDSSLSFRIPRKAVRSSSRASSEWTAHFKPRPDSLSAQELLERLEDDLPKPPPPARLRANTEPPTYERIKSALRERFELEQRLRDIDEVIEERKSIYMSSRPTSRATSRPRSIYSESQEPMPTPPPLKASFAERVSTPPSDRRPKTAPPRNTVHIPARLKSFTEASATFSASPATSTTTSFPSPPPKSPLREFCELPPPPPLPLVLQAPHPLLRKKKSFSRVSNWLSRSSSISEHGRNISLDSVTNTPKLLKEREGFYQCVDLRTMSEENRRDSVSTVSTMESEVDADGDEETWTPESSPGREKRQGDMVRGSEDRSIELERMRSVRTFGTPPSRGKEMSTADQEESWRLQIPEKGYVPGRNSVGVAF</sequence>
<feature type="compositionally biased region" description="Basic and acidic residues" evidence="1">
    <location>
        <begin position="469"/>
        <end position="493"/>
    </location>
</feature>
<protein>
    <submittedName>
        <fullName evidence="2">Uncharacterized protein</fullName>
    </submittedName>
</protein>
<comment type="caution">
    <text evidence="2">The sequence shown here is derived from an EMBL/GenBank/DDBJ whole genome shotgun (WGS) entry which is preliminary data.</text>
</comment>
<organism evidence="2 3">
    <name type="scientific">Lachnellula suecica</name>
    <dbReference type="NCBI Taxonomy" id="602035"/>
    <lineage>
        <taxon>Eukaryota</taxon>
        <taxon>Fungi</taxon>
        <taxon>Dikarya</taxon>
        <taxon>Ascomycota</taxon>
        <taxon>Pezizomycotina</taxon>
        <taxon>Leotiomycetes</taxon>
        <taxon>Helotiales</taxon>
        <taxon>Lachnaceae</taxon>
        <taxon>Lachnellula</taxon>
    </lineage>
</organism>
<feature type="region of interest" description="Disordered" evidence="1">
    <location>
        <begin position="267"/>
        <end position="358"/>
    </location>
</feature>
<feature type="compositionally biased region" description="Low complexity" evidence="1">
    <location>
        <begin position="268"/>
        <end position="281"/>
    </location>
</feature>
<evidence type="ECO:0000256" key="1">
    <source>
        <dbReference type="SAM" id="MobiDB-lite"/>
    </source>
</evidence>
<feature type="compositionally biased region" description="Low complexity" evidence="1">
    <location>
        <begin position="70"/>
        <end position="83"/>
    </location>
</feature>
<feature type="region of interest" description="Disordered" evidence="1">
    <location>
        <begin position="151"/>
        <end position="180"/>
    </location>
</feature>